<keyword evidence="5" id="KW-0201">Cytochrome c-type biogenesis</keyword>
<dbReference type="InterPro" id="IPR005616">
    <property type="entry name" value="CcmH/CycL/Ccl2/NrfF_N"/>
</dbReference>
<gene>
    <name evidence="9" type="ORF">ACFQ3C_06625</name>
</gene>
<keyword evidence="7" id="KW-0812">Transmembrane</keyword>
<evidence type="ECO:0000256" key="5">
    <source>
        <dbReference type="ARBA" id="ARBA00022748"/>
    </source>
</evidence>
<keyword evidence="7" id="KW-0472">Membrane</keyword>
<dbReference type="RefSeq" id="WP_380789756.1">
    <property type="nucleotide sequence ID" value="NZ_JBHTKR010000002.1"/>
</dbReference>
<keyword evidence="7" id="KW-1133">Transmembrane helix</keyword>
<accession>A0ABW3TAX5</accession>
<proteinExistence type="inferred from homology"/>
<evidence type="ECO:0000313" key="9">
    <source>
        <dbReference type="EMBL" id="MFD1194339.1"/>
    </source>
</evidence>
<evidence type="ECO:0000256" key="6">
    <source>
        <dbReference type="ARBA" id="ARBA00023004"/>
    </source>
</evidence>
<evidence type="ECO:0000256" key="1">
    <source>
        <dbReference type="ARBA" id="ARBA00010342"/>
    </source>
</evidence>
<sequence>MKRLALSLWLALAIVGPLAPLTAPQALAVLPDEILPDPALEARARELSRGLRCMVCRNESIDESNAELARDMRILVRERLTAGDSDQQVIAFIVDRYGEYALLKPTTGGANWLLWAAGPLMLMLALGVGIGYLRSRQAAPEAGSATLSDEEKAKLSKILED</sequence>
<evidence type="ECO:0000256" key="2">
    <source>
        <dbReference type="ARBA" id="ARBA00022617"/>
    </source>
</evidence>
<dbReference type="InterPro" id="IPR051263">
    <property type="entry name" value="C-type_cytochrome_biogenesis"/>
</dbReference>
<name>A0ABW3TAX5_9RHOB</name>
<dbReference type="PANTHER" id="PTHR47870">
    <property type="entry name" value="CYTOCHROME C-TYPE BIOGENESIS PROTEIN CCMH"/>
    <property type="match status" value="1"/>
</dbReference>
<dbReference type="Gene3D" id="1.10.8.640">
    <property type="entry name" value="Cytochrome C biogenesis protein"/>
    <property type="match status" value="1"/>
</dbReference>
<comment type="similarity">
    <text evidence="1 7">Belongs to the CcmH/CycL/Ccl2/NrfF family.</text>
</comment>
<keyword evidence="3 7" id="KW-0479">Metal-binding</keyword>
<keyword evidence="10" id="KW-1185">Reference proteome</keyword>
<dbReference type="Pfam" id="PF03918">
    <property type="entry name" value="CcmH"/>
    <property type="match status" value="1"/>
</dbReference>
<dbReference type="Proteomes" id="UP001597151">
    <property type="component" value="Unassembled WGS sequence"/>
</dbReference>
<evidence type="ECO:0000256" key="3">
    <source>
        <dbReference type="ARBA" id="ARBA00022723"/>
    </source>
</evidence>
<evidence type="ECO:0000259" key="8">
    <source>
        <dbReference type="Pfam" id="PF03918"/>
    </source>
</evidence>
<dbReference type="InterPro" id="IPR038297">
    <property type="entry name" value="CcmH/CycL/NrfF/Ccl2_sf"/>
</dbReference>
<reference evidence="10" key="1">
    <citation type="journal article" date="2019" name="Int. J. Syst. Evol. Microbiol.">
        <title>The Global Catalogue of Microorganisms (GCM) 10K type strain sequencing project: providing services to taxonomists for standard genome sequencing and annotation.</title>
        <authorList>
            <consortium name="The Broad Institute Genomics Platform"/>
            <consortium name="The Broad Institute Genome Sequencing Center for Infectious Disease"/>
            <person name="Wu L."/>
            <person name="Ma J."/>
        </authorList>
    </citation>
    <scope>NUCLEOTIDE SEQUENCE [LARGE SCALE GENOMIC DNA]</scope>
    <source>
        <strain evidence="10">CCUG 55328</strain>
    </source>
</reference>
<evidence type="ECO:0000256" key="7">
    <source>
        <dbReference type="RuleBase" id="RU364112"/>
    </source>
</evidence>
<feature type="transmembrane region" description="Helical" evidence="7">
    <location>
        <begin position="112"/>
        <end position="133"/>
    </location>
</feature>
<evidence type="ECO:0000313" key="10">
    <source>
        <dbReference type="Proteomes" id="UP001597151"/>
    </source>
</evidence>
<evidence type="ECO:0000256" key="4">
    <source>
        <dbReference type="ARBA" id="ARBA00022729"/>
    </source>
</evidence>
<dbReference type="CDD" id="cd16378">
    <property type="entry name" value="CcmH_N"/>
    <property type="match status" value="1"/>
</dbReference>
<dbReference type="PANTHER" id="PTHR47870:SF1">
    <property type="entry name" value="CYTOCHROME C-TYPE BIOGENESIS PROTEIN CCMH"/>
    <property type="match status" value="1"/>
</dbReference>
<comment type="caution">
    <text evidence="9">The sequence shown here is derived from an EMBL/GenBank/DDBJ whole genome shotgun (WGS) entry which is preliminary data.</text>
</comment>
<dbReference type="EMBL" id="JBHTKR010000002">
    <property type="protein sequence ID" value="MFD1194339.1"/>
    <property type="molecule type" value="Genomic_DNA"/>
</dbReference>
<keyword evidence="4 7" id="KW-0732">Signal</keyword>
<feature type="chain" id="PRO_5044989803" description="Cytochrome c-type biogenesis protein" evidence="7">
    <location>
        <begin position="29"/>
        <end position="161"/>
    </location>
</feature>
<organism evidence="9 10">
    <name type="scientific">Seohaeicola saemankumensis</name>
    <dbReference type="NCBI Taxonomy" id="481181"/>
    <lineage>
        <taxon>Bacteria</taxon>
        <taxon>Pseudomonadati</taxon>
        <taxon>Pseudomonadota</taxon>
        <taxon>Alphaproteobacteria</taxon>
        <taxon>Rhodobacterales</taxon>
        <taxon>Roseobacteraceae</taxon>
        <taxon>Seohaeicola</taxon>
    </lineage>
</organism>
<protein>
    <recommendedName>
        <fullName evidence="7">Cytochrome c-type biogenesis protein</fullName>
    </recommendedName>
</protein>
<keyword evidence="6 7" id="KW-0408">Iron</keyword>
<feature type="domain" description="CcmH/CycL/Ccl2/NrfF N-terminal" evidence="8">
    <location>
        <begin position="21"/>
        <end position="159"/>
    </location>
</feature>
<feature type="signal peptide" evidence="7">
    <location>
        <begin position="1"/>
        <end position="28"/>
    </location>
</feature>
<comment type="function">
    <text evidence="7">Possible subunit of a heme lyase.</text>
</comment>
<keyword evidence="2 7" id="KW-0349">Heme</keyword>